<protein>
    <recommendedName>
        <fullName evidence="4">DUF3618 domain-containing protein</fullName>
    </recommendedName>
</protein>
<dbReference type="RefSeq" id="WP_344015600.1">
    <property type="nucleotide sequence ID" value="NZ_BAAAIZ010000090.1"/>
</dbReference>
<sequence length="113" mass="12420">MTPPETSALAAEIANLRGDISGFRSDMAAVGRDLSEIKTSCAVLVERSNRTEQDVRDLRREVEEEFRKIRDDEVKPLKAEVAALKGRQWPLQSVAALASVTAIGLTVWQAVGR</sequence>
<evidence type="ECO:0000313" key="3">
    <source>
        <dbReference type="Proteomes" id="UP001500973"/>
    </source>
</evidence>
<evidence type="ECO:0000256" key="1">
    <source>
        <dbReference type="SAM" id="Coils"/>
    </source>
</evidence>
<evidence type="ECO:0008006" key="4">
    <source>
        <dbReference type="Google" id="ProtNLM"/>
    </source>
</evidence>
<evidence type="ECO:0000313" key="2">
    <source>
        <dbReference type="EMBL" id="GAA1431949.1"/>
    </source>
</evidence>
<organism evidence="2 3">
    <name type="scientific">Streptomyces thermospinosisporus</name>
    <dbReference type="NCBI Taxonomy" id="161482"/>
    <lineage>
        <taxon>Bacteria</taxon>
        <taxon>Bacillati</taxon>
        <taxon>Actinomycetota</taxon>
        <taxon>Actinomycetes</taxon>
        <taxon>Kitasatosporales</taxon>
        <taxon>Streptomycetaceae</taxon>
        <taxon>Streptomyces</taxon>
    </lineage>
</organism>
<name>A0ABN1Z5W0_9ACTN</name>
<dbReference type="Proteomes" id="UP001500973">
    <property type="component" value="Unassembled WGS sequence"/>
</dbReference>
<dbReference type="Gene3D" id="1.10.287.1490">
    <property type="match status" value="1"/>
</dbReference>
<reference evidence="2 3" key="1">
    <citation type="journal article" date="2019" name="Int. J. Syst. Evol. Microbiol.">
        <title>The Global Catalogue of Microorganisms (GCM) 10K type strain sequencing project: providing services to taxonomists for standard genome sequencing and annotation.</title>
        <authorList>
            <consortium name="The Broad Institute Genomics Platform"/>
            <consortium name="The Broad Institute Genome Sequencing Center for Infectious Disease"/>
            <person name="Wu L."/>
            <person name="Ma J."/>
        </authorList>
    </citation>
    <scope>NUCLEOTIDE SEQUENCE [LARGE SCALE GENOMIC DNA]</scope>
    <source>
        <strain evidence="2 3">JCM 11756</strain>
    </source>
</reference>
<keyword evidence="3" id="KW-1185">Reference proteome</keyword>
<dbReference type="EMBL" id="BAAAIZ010000090">
    <property type="protein sequence ID" value="GAA1431949.1"/>
    <property type="molecule type" value="Genomic_DNA"/>
</dbReference>
<feature type="coiled-coil region" evidence="1">
    <location>
        <begin position="41"/>
        <end position="75"/>
    </location>
</feature>
<proteinExistence type="predicted"/>
<accession>A0ABN1Z5W0</accession>
<gene>
    <name evidence="2" type="ORF">GCM10009601_52050</name>
</gene>
<comment type="caution">
    <text evidence="2">The sequence shown here is derived from an EMBL/GenBank/DDBJ whole genome shotgun (WGS) entry which is preliminary data.</text>
</comment>
<keyword evidence="1" id="KW-0175">Coiled coil</keyword>